<sequence>MTGGQDTNSNAQAEPGEGLKDSAQNQASQISATSDALGDSSLEDVSGGTWPFSSTATAANSVYGKGG</sequence>
<reference evidence="2 3" key="1">
    <citation type="journal article" date="2015" name="Stand. Genomic Sci.">
        <title>Genomic Encyclopedia of Bacterial and Archaeal Type Strains, Phase III: the genomes of soil and plant-associated and newly described type strains.</title>
        <authorList>
            <person name="Whitman W.B."/>
            <person name="Woyke T."/>
            <person name="Klenk H.P."/>
            <person name="Zhou Y."/>
            <person name="Lilburn T.G."/>
            <person name="Beck B.J."/>
            <person name="De Vos P."/>
            <person name="Vandamme P."/>
            <person name="Eisen J.A."/>
            <person name="Garrity G."/>
            <person name="Hugenholtz P."/>
            <person name="Kyrpides N.C."/>
        </authorList>
    </citation>
    <scope>NUCLEOTIDE SEQUENCE [LARGE SCALE GENOMIC DNA]</scope>
    <source>
        <strain evidence="2 3">CGMCC 1.10948</strain>
    </source>
</reference>
<feature type="region of interest" description="Disordered" evidence="1">
    <location>
        <begin position="1"/>
        <end position="67"/>
    </location>
</feature>
<dbReference type="OrthoDB" id="8254711at2"/>
<keyword evidence="3" id="KW-1185">Reference proteome</keyword>
<accession>A0A562R2N7</accession>
<organism evidence="2 3">
    <name type="scientific">Bradyrhizobium huanghuaihaiense</name>
    <dbReference type="NCBI Taxonomy" id="990078"/>
    <lineage>
        <taxon>Bacteria</taxon>
        <taxon>Pseudomonadati</taxon>
        <taxon>Pseudomonadota</taxon>
        <taxon>Alphaproteobacteria</taxon>
        <taxon>Hyphomicrobiales</taxon>
        <taxon>Nitrobacteraceae</taxon>
        <taxon>Bradyrhizobium</taxon>
    </lineage>
</organism>
<feature type="compositionally biased region" description="Polar residues" evidence="1">
    <location>
        <begin position="22"/>
        <end position="34"/>
    </location>
</feature>
<comment type="caution">
    <text evidence="2">The sequence shown here is derived from an EMBL/GenBank/DDBJ whole genome shotgun (WGS) entry which is preliminary data.</text>
</comment>
<feature type="compositionally biased region" description="Polar residues" evidence="1">
    <location>
        <begin position="1"/>
        <end position="12"/>
    </location>
</feature>
<dbReference type="EMBL" id="VLLA01000020">
    <property type="protein sequence ID" value="TWI63335.1"/>
    <property type="molecule type" value="Genomic_DNA"/>
</dbReference>
<name>A0A562R2N7_9BRAD</name>
<evidence type="ECO:0000313" key="3">
    <source>
        <dbReference type="Proteomes" id="UP000316291"/>
    </source>
</evidence>
<dbReference type="RefSeq" id="WP_035667118.1">
    <property type="nucleotide sequence ID" value="NZ_VLLA01000020.1"/>
</dbReference>
<gene>
    <name evidence="2" type="ORF">IQ16_06394</name>
</gene>
<evidence type="ECO:0000256" key="1">
    <source>
        <dbReference type="SAM" id="MobiDB-lite"/>
    </source>
</evidence>
<proteinExistence type="predicted"/>
<evidence type="ECO:0000313" key="2">
    <source>
        <dbReference type="EMBL" id="TWI63335.1"/>
    </source>
</evidence>
<dbReference type="Proteomes" id="UP000316291">
    <property type="component" value="Unassembled WGS sequence"/>
</dbReference>
<protein>
    <submittedName>
        <fullName evidence="2">Uncharacterized protein</fullName>
    </submittedName>
</protein>
<feature type="compositionally biased region" description="Polar residues" evidence="1">
    <location>
        <begin position="51"/>
        <end position="60"/>
    </location>
</feature>
<dbReference type="AlphaFoldDB" id="A0A562R2N7"/>